<sequence length="292" mass="32135">MVLVVQYNTFFLTATMGNTSSQPKNKTGKKVVSQKIENAKKTNILSLTEHKLEEIPEEVFHLTSLRTLDISKNKLQRLGNIGRLTELKTLNCDDNSLHSGAIAPISKLAKLQSLSLGKNRLEDPANQSFPTLPSKIKTLKIHHNSFSSIPKQIVDPKLRLLEKLDLASNNLASIPAGISNLVALTELILDNNVIVSIPNELGQVKKLKALSLRNNYMQVKSTSFTDANPQPIPASVFEDTLLIDLNLHGNPMTNTQLNTFEGFDAFLERRKKKKTTALTGGALVSMSVCGLE</sequence>
<proteinExistence type="predicted"/>
<dbReference type="GO" id="GO:0005737">
    <property type="term" value="C:cytoplasm"/>
    <property type="evidence" value="ECO:0007669"/>
    <property type="project" value="TreeGrafter"/>
</dbReference>
<keyword evidence="2" id="KW-0677">Repeat</keyword>
<dbReference type="AlphaFoldDB" id="A0AAD8XYU9"/>
<dbReference type="Proteomes" id="UP001224775">
    <property type="component" value="Unassembled WGS sequence"/>
</dbReference>
<comment type="caution">
    <text evidence="3">The sequence shown here is derived from an EMBL/GenBank/DDBJ whole genome shotgun (WGS) entry which is preliminary data.</text>
</comment>
<evidence type="ECO:0000256" key="2">
    <source>
        <dbReference type="ARBA" id="ARBA00022737"/>
    </source>
</evidence>
<dbReference type="PROSITE" id="PS51450">
    <property type="entry name" value="LRR"/>
    <property type="match status" value="2"/>
</dbReference>
<gene>
    <name evidence="3" type="ORF">QTG54_013121</name>
</gene>
<dbReference type="SUPFAM" id="SSF52058">
    <property type="entry name" value="L domain-like"/>
    <property type="match status" value="1"/>
</dbReference>
<dbReference type="InterPro" id="IPR050216">
    <property type="entry name" value="LRR_domain-containing"/>
</dbReference>
<dbReference type="InterPro" id="IPR003591">
    <property type="entry name" value="Leu-rich_rpt_typical-subtyp"/>
</dbReference>
<protein>
    <submittedName>
        <fullName evidence="3">Leucine-rich repeat domain-containing protein</fullName>
    </submittedName>
</protein>
<evidence type="ECO:0000256" key="1">
    <source>
        <dbReference type="ARBA" id="ARBA00022614"/>
    </source>
</evidence>
<keyword evidence="1" id="KW-0433">Leucine-rich repeat</keyword>
<dbReference type="EMBL" id="JATAAI010000030">
    <property type="protein sequence ID" value="KAK1735985.1"/>
    <property type="molecule type" value="Genomic_DNA"/>
</dbReference>
<dbReference type="Gene3D" id="3.80.10.10">
    <property type="entry name" value="Ribonuclease Inhibitor"/>
    <property type="match status" value="2"/>
</dbReference>
<dbReference type="Pfam" id="PF13855">
    <property type="entry name" value="LRR_8"/>
    <property type="match status" value="2"/>
</dbReference>
<reference evidence="3" key="1">
    <citation type="submission" date="2023-06" db="EMBL/GenBank/DDBJ databases">
        <title>Survivors Of The Sea: Transcriptome response of Skeletonema marinoi to long-term dormancy.</title>
        <authorList>
            <person name="Pinder M.I.M."/>
            <person name="Kourtchenko O."/>
            <person name="Robertson E.K."/>
            <person name="Larsson T."/>
            <person name="Maumus F."/>
            <person name="Osuna-Cruz C.M."/>
            <person name="Vancaester E."/>
            <person name="Stenow R."/>
            <person name="Vandepoele K."/>
            <person name="Ploug H."/>
            <person name="Bruchert V."/>
            <person name="Godhe A."/>
            <person name="Topel M."/>
        </authorList>
    </citation>
    <scope>NUCLEOTIDE SEQUENCE</scope>
    <source>
        <strain evidence="3">R05AC</strain>
    </source>
</reference>
<evidence type="ECO:0000313" key="3">
    <source>
        <dbReference type="EMBL" id="KAK1735985.1"/>
    </source>
</evidence>
<evidence type="ECO:0000313" key="4">
    <source>
        <dbReference type="Proteomes" id="UP001224775"/>
    </source>
</evidence>
<dbReference type="InterPro" id="IPR001611">
    <property type="entry name" value="Leu-rich_rpt"/>
</dbReference>
<accession>A0AAD8XYU9</accession>
<dbReference type="SMART" id="SM00369">
    <property type="entry name" value="LRR_TYP"/>
    <property type="match status" value="4"/>
</dbReference>
<keyword evidence="4" id="KW-1185">Reference proteome</keyword>
<dbReference type="InterPro" id="IPR032675">
    <property type="entry name" value="LRR_dom_sf"/>
</dbReference>
<name>A0AAD8XYU9_9STRA</name>
<organism evidence="3 4">
    <name type="scientific">Skeletonema marinoi</name>
    <dbReference type="NCBI Taxonomy" id="267567"/>
    <lineage>
        <taxon>Eukaryota</taxon>
        <taxon>Sar</taxon>
        <taxon>Stramenopiles</taxon>
        <taxon>Ochrophyta</taxon>
        <taxon>Bacillariophyta</taxon>
        <taxon>Coscinodiscophyceae</taxon>
        <taxon>Thalassiosirophycidae</taxon>
        <taxon>Thalassiosirales</taxon>
        <taxon>Skeletonemataceae</taxon>
        <taxon>Skeletonema</taxon>
        <taxon>Skeletonema marinoi-dohrnii complex</taxon>
    </lineage>
</organism>
<dbReference type="PANTHER" id="PTHR48051:SF1">
    <property type="entry name" value="RAS SUPPRESSOR PROTEIN 1"/>
    <property type="match status" value="1"/>
</dbReference>
<dbReference type="PANTHER" id="PTHR48051">
    <property type="match status" value="1"/>
</dbReference>